<evidence type="ECO:0000313" key="2">
    <source>
        <dbReference type="Proteomes" id="UP001451571"/>
    </source>
</evidence>
<sequence>MTKEEVCEELVKYVLAAEKECKTINPEDFSKWKNDILSRCSAGDSSVYRLMEGVVDIIWKDIYTKT</sequence>
<reference evidence="1 2" key="1">
    <citation type="submission" date="2024-02" db="EMBL/GenBank/DDBJ databases">
        <title>Bacterial strain from lacustrine sediment.</title>
        <authorList>
            <person name="Petit C."/>
            <person name="Fadhlaoui K."/>
        </authorList>
    </citation>
    <scope>NUCLEOTIDE SEQUENCE [LARGE SCALE GENOMIC DNA]</scope>
    <source>
        <strain evidence="1 2">IPX-CK</strain>
    </source>
</reference>
<evidence type="ECO:0000313" key="1">
    <source>
        <dbReference type="EMBL" id="XAH73112.1"/>
    </source>
</evidence>
<name>A0ABZ3ESB4_9FIRM</name>
<accession>A0ABZ3ESB4</accession>
<proteinExistence type="predicted"/>
<gene>
    <name evidence="1" type="ORF">V6984_16610</name>
</gene>
<dbReference type="EMBL" id="CP146256">
    <property type="protein sequence ID" value="XAH73112.1"/>
    <property type="molecule type" value="Genomic_DNA"/>
</dbReference>
<keyword evidence="2" id="KW-1185">Reference proteome</keyword>
<dbReference type="Proteomes" id="UP001451571">
    <property type="component" value="Chromosome"/>
</dbReference>
<organism evidence="1 2">
    <name type="scientific">Kineothrix sedimenti</name>
    <dbReference type="NCBI Taxonomy" id="3123317"/>
    <lineage>
        <taxon>Bacteria</taxon>
        <taxon>Bacillati</taxon>
        <taxon>Bacillota</taxon>
        <taxon>Clostridia</taxon>
        <taxon>Lachnospirales</taxon>
        <taxon>Lachnospiraceae</taxon>
        <taxon>Kineothrix</taxon>
    </lineage>
</organism>
<protein>
    <recommendedName>
        <fullName evidence="3">ComN-like post-transcriptional regulator</fullName>
    </recommendedName>
</protein>
<evidence type="ECO:0008006" key="3">
    <source>
        <dbReference type="Google" id="ProtNLM"/>
    </source>
</evidence>
<dbReference type="RefSeq" id="WP_342756719.1">
    <property type="nucleotide sequence ID" value="NZ_CP146256.1"/>
</dbReference>